<dbReference type="Gene3D" id="4.10.280.10">
    <property type="entry name" value="Helix-loop-helix DNA-binding domain"/>
    <property type="match status" value="1"/>
</dbReference>
<dbReference type="AlphaFoldDB" id="S0FQZ6"/>
<reference evidence="1 2" key="1">
    <citation type="journal article" date="2013" name="Genome Announc.">
        <title>Draft Genome Sequence of the Cellulolytic, Mesophilic, Anaerobic Bacterium Clostridium termitidis Strain CT1112 (DSM 5398).</title>
        <authorList>
            <person name="Lal S."/>
            <person name="Ramachandran U."/>
            <person name="Zhang X."/>
            <person name="Munir R."/>
            <person name="Sparling R."/>
            <person name="Levin D.B."/>
        </authorList>
    </citation>
    <scope>NUCLEOTIDE SEQUENCE [LARGE SCALE GENOMIC DNA]</scope>
    <source>
        <strain evidence="1 2">CT1112</strain>
    </source>
</reference>
<dbReference type="InterPro" id="IPR036638">
    <property type="entry name" value="HLH_DNA-bd_sf"/>
</dbReference>
<dbReference type="InterPro" id="IPR037208">
    <property type="entry name" value="Spo0E-like_sf"/>
</dbReference>
<dbReference type="PATRIC" id="fig|1195236.3.peg.2"/>
<comment type="caution">
    <text evidence="1">The sequence shown here is derived from an EMBL/GenBank/DDBJ whole genome shotgun (WGS) entry which is preliminary data.</text>
</comment>
<dbReference type="SUPFAM" id="SSF140500">
    <property type="entry name" value="BAS1536-like"/>
    <property type="match status" value="1"/>
</dbReference>
<dbReference type="EMBL" id="AORV01000001">
    <property type="protein sequence ID" value="EMS74257.1"/>
    <property type="molecule type" value="Genomic_DNA"/>
</dbReference>
<dbReference type="InterPro" id="IPR018540">
    <property type="entry name" value="Spo0E-like"/>
</dbReference>
<evidence type="ECO:0000313" key="1">
    <source>
        <dbReference type="EMBL" id="EMS74257.1"/>
    </source>
</evidence>
<gene>
    <name evidence="1" type="ORF">CTER_0003</name>
</gene>
<accession>S0FQZ6</accession>
<organism evidence="1 2">
    <name type="scientific">Ruminiclostridium cellobioparum subsp. termitidis CT1112</name>
    <dbReference type="NCBI Taxonomy" id="1195236"/>
    <lineage>
        <taxon>Bacteria</taxon>
        <taxon>Bacillati</taxon>
        <taxon>Bacillota</taxon>
        <taxon>Clostridia</taxon>
        <taxon>Eubacteriales</taxon>
        <taxon>Oscillospiraceae</taxon>
        <taxon>Ruminiclostridium</taxon>
    </lineage>
</organism>
<protein>
    <submittedName>
        <fullName evidence="1">Spo0E like sporulation regulatory protein</fullName>
    </submittedName>
</protein>
<dbReference type="GO" id="GO:0046983">
    <property type="term" value="F:protein dimerization activity"/>
    <property type="evidence" value="ECO:0007669"/>
    <property type="project" value="InterPro"/>
</dbReference>
<name>S0FQZ6_RUMCE</name>
<sequence length="59" mass="7052">MKDLLIIKKKINRLRQEINERIAEGDELSDEDILSLSEHLDMLINQWYKHVQLRGRVGH</sequence>
<keyword evidence="2" id="KW-1185">Reference proteome</keyword>
<dbReference type="Proteomes" id="UP000014155">
    <property type="component" value="Unassembled WGS sequence"/>
</dbReference>
<evidence type="ECO:0000313" key="2">
    <source>
        <dbReference type="Proteomes" id="UP000014155"/>
    </source>
</evidence>
<dbReference type="Pfam" id="PF09388">
    <property type="entry name" value="SpoOE-like"/>
    <property type="match status" value="1"/>
</dbReference>
<dbReference type="RefSeq" id="WP_004622726.1">
    <property type="nucleotide sequence ID" value="NZ_AORV01000001.1"/>
</dbReference>
<proteinExistence type="predicted"/>
<dbReference type="GO" id="GO:0043937">
    <property type="term" value="P:regulation of sporulation"/>
    <property type="evidence" value="ECO:0007669"/>
    <property type="project" value="InterPro"/>
</dbReference>